<evidence type="ECO:0000256" key="5">
    <source>
        <dbReference type="ARBA" id="ARBA00023015"/>
    </source>
</evidence>
<accession>A0A3P7JLJ8</accession>
<dbReference type="Gene3D" id="4.10.320.30">
    <property type="match status" value="1"/>
</dbReference>
<reference evidence="8 9" key="1">
    <citation type="submission" date="2018-11" db="EMBL/GenBank/DDBJ databases">
        <authorList>
            <consortium name="Pathogen Informatics"/>
        </authorList>
    </citation>
    <scope>NUCLEOTIDE SEQUENCE [LARGE SCALE GENOMIC DNA]</scope>
</reference>
<dbReference type="AlphaFoldDB" id="A0A3P7JLJ8"/>
<evidence type="ECO:0000256" key="3">
    <source>
        <dbReference type="ARBA" id="ARBA00022771"/>
    </source>
</evidence>
<keyword evidence="9" id="KW-1185">Reference proteome</keyword>
<protein>
    <submittedName>
        <fullName evidence="8">Uncharacterized protein</fullName>
    </submittedName>
</protein>
<evidence type="ECO:0000256" key="2">
    <source>
        <dbReference type="ARBA" id="ARBA00022723"/>
    </source>
</evidence>
<dbReference type="GO" id="GO:0005634">
    <property type="term" value="C:nucleus"/>
    <property type="evidence" value="ECO:0007669"/>
    <property type="project" value="UniProtKB-SubCell"/>
</dbReference>
<keyword evidence="4" id="KW-0862">Zinc</keyword>
<evidence type="ECO:0000313" key="9">
    <source>
        <dbReference type="Proteomes" id="UP000270094"/>
    </source>
</evidence>
<dbReference type="EMBL" id="UYYB01109910">
    <property type="protein sequence ID" value="VDM80759.1"/>
    <property type="molecule type" value="Genomic_DNA"/>
</dbReference>
<dbReference type="SUPFAM" id="SSF103637">
    <property type="entry name" value="CCHHC domain"/>
    <property type="match status" value="1"/>
</dbReference>
<organism evidence="8 9">
    <name type="scientific">Strongylus vulgaris</name>
    <name type="common">Blood worm</name>
    <dbReference type="NCBI Taxonomy" id="40348"/>
    <lineage>
        <taxon>Eukaryota</taxon>
        <taxon>Metazoa</taxon>
        <taxon>Ecdysozoa</taxon>
        <taxon>Nematoda</taxon>
        <taxon>Chromadorea</taxon>
        <taxon>Rhabditida</taxon>
        <taxon>Rhabditina</taxon>
        <taxon>Rhabditomorpha</taxon>
        <taxon>Strongyloidea</taxon>
        <taxon>Strongylidae</taxon>
        <taxon>Strongylus</taxon>
    </lineage>
</organism>
<dbReference type="GO" id="GO:0006355">
    <property type="term" value="P:regulation of DNA-templated transcription"/>
    <property type="evidence" value="ECO:0007669"/>
    <property type="project" value="InterPro"/>
</dbReference>
<dbReference type="Pfam" id="PF01530">
    <property type="entry name" value="zf-C2HC"/>
    <property type="match status" value="1"/>
</dbReference>
<feature type="non-terminal residue" evidence="8">
    <location>
        <position position="53"/>
    </location>
</feature>
<evidence type="ECO:0000313" key="8">
    <source>
        <dbReference type="EMBL" id="VDM80759.1"/>
    </source>
</evidence>
<evidence type="ECO:0000256" key="6">
    <source>
        <dbReference type="ARBA" id="ARBA00023163"/>
    </source>
</evidence>
<gene>
    <name evidence="8" type="ORF">SVUK_LOCUS15757</name>
</gene>
<keyword evidence="5" id="KW-0805">Transcription regulation</keyword>
<sequence length="53" mass="5767">MKIFEVLWHSGSLMQLPRALMCSVPEGKLACPTPGCDGSGHQTGLYTHHRSLS</sequence>
<dbReference type="Proteomes" id="UP000270094">
    <property type="component" value="Unassembled WGS sequence"/>
</dbReference>
<dbReference type="GO" id="GO:0008270">
    <property type="term" value="F:zinc ion binding"/>
    <property type="evidence" value="ECO:0007669"/>
    <property type="project" value="UniProtKB-KW"/>
</dbReference>
<keyword evidence="6" id="KW-0804">Transcription</keyword>
<name>A0A3P7JLJ8_STRVU</name>
<dbReference type="PROSITE" id="PS51802">
    <property type="entry name" value="ZF_CCHHC"/>
    <property type="match status" value="1"/>
</dbReference>
<evidence type="ECO:0000256" key="1">
    <source>
        <dbReference type="ARBA" id="ARBA00004123"/>
    </source>
</evidence>
<comment type="subcellular location">
    <subcellularLocation>
        <location evidence="1">Nucleus</location>
    </subcellularLocation>
</comment>
<dbReference type="InterPro" id="IPR002515">
    <property type="entry name" value="Znf_C2H2C"/>
</dbReference>
<dbReference type="InterPro" id="IPR036060">
    <property type="entry name" value="Znf_C2H2C_sf"/>
</dbReference>
<keyword evidence="3" id="KW-0863">Zinc-finger</keyword>
<keyword evidence="7" id="KW-0539">Nucleus</keyword>
<evidence type="ECO:0000256" key="7">
    <source>
        <dbReference type="ARBA" id="ARBA00023242"/>
    </source>
</evidence>
<evidence type="ECO:0000256" key="4">
    <source>
        <dbReference type="ARBA" id="ARBA00022833"/>
    </source>
</evidence>
<proteinExistence type="predicted"/>
<keyword evidence="2" id="KW-0479">Metal-binding</keyword>
<dbReference type="OrthoDB" id="10069059at2759"/>